<evidence type="ECO:0000256" key="10">
    <source>
        <dbReference type="ARBA" id="ARBA00023065"/>
    </source>
</evidence>
<comment type="subcellular location">
    <subcellularLocation>
        <location evidence="2">Cell membrane</location>
        <topology evidence="2">Multi-pass membrane protein</topology>
    </subcellularLocation>
</comment>
<dbReference type="Pfam" id="PF01554">
    <property type="entry name" value="MatE"/>
    <property type="match status" value="2"/>
</dbReference>
<evidence type="ECO:0000256" key="1">
    <source>
        <dbReference type="ARBA" id="ARBA00003408"/>
    </source>
</evidence>
<keyword evidence="11 13" id="KW-0472">Membrane</keyword>
<comment type="similarity">
    <text evidence="3">Belongs to the multi antimicrobial extrusion (MATE) (TC 2.A.66.1) family.</text>
</comment>
<dbReference type="GO" id="GO:0005886">
    <property type="term" value="C:plasma membrane"/>
    <property type="evidence" value="ECO:0007669"/>
    <property type="project" value="UniProtKB-SubCell"/>
</dbReference>
<evidence type="ECO:0000256" key="9">
    <source>
        <dbReference type="ARBA" id="ARBA00022989"/>
    </source>
</evidence>
<evidence type="ECO:0000256" key="5">
    <source>
        <dbReference type="ARBA" id="ARBA00022448"/>
    </source>
</evidence>
<dbReference type="Proteomes" id="UP000824169">
    <property type="component" value="Unassembled WGS sequence"/>
</dbReference>
<comment type="function">
    <text evidence="1">Multidrug efflux pump.</text>
</comment>
<evidence type="ECO:0000313" key="15">
    <source>
        <dbReference type="Proteomes" id="UP000824169"/>
    </source>
</evidence>
<dbReference type="GO" id="GO:0006811">
    <property type="term" value="P:monoatomic ion transport"/>
    <property type="evidence" value="ECO:0007669"/>
    <property type="project" value="UniProtKB-KW"/>
</dbReference>
<evidence type="ECO:0000256" key="2">
    <source>
        <dbReference type="ARBA" id="ARBA00004651"/>
    </source>
</evidence>
<evidence type="ECO:0000256" key="13">
    <source>
        <dbReference type="SAM" id="Phobius"/>
    </source>
</evidence>
<feature type="transmembrane region" description="Helical" evidence="13">
    <location>
        <begin position="418"/>
        <end position="439"/>
    </location>
</feature>
<keyword evidence="5" id="KW-0813">Transport</keyword>
<keyword evidence="6" id="KW-0050">Antiport</keyword>
<protein>
    <recommendedName>
        <fullName evidence="4">Probable multidrug resistance protein NorM</fullName>
    </recommendedName>
    <alternativeName>
        <fullName evidence="12">Multidrug-efflux transporter</fullName>
    </alternativeName>
</protein>
<evidence type="ECO:0000256" key="6">
    <source>
        <dbReference type="ARBA" id="ARBA00022449"/>
    </source>
</evidence>
<organism evidence="14 15">
    <name type="scientific">Candidatus Scatomonas pullistercoris</name>
    <dbReference type="NCBI Taxonomy" id="2840920"/>
    <lineage>
        <taxon>Bacteria</taxon>
        <taxon>Bacillati</taxon>
        <taxon>Bacillota</taxon>
        <taxon>Clostridia</taxon>
        <taxon>Lachnospirales</taxon>
        <taxon>Lachnospiraceae</taxon>
        <taxon>Lachnospiraceae incertae sedis</taxon>
        <taxon>Candidatus Scatomonas</taxon>
    </lineage>
</organism>
<feature type="transmembrane region" description="Helical" evidence="13">
    <location>
        <begin position="193"/>
        <end position="211"/>
    </location>
</feature>
<dbReference type="CDD" id="cd13138">
    <property type="entry name" value="MATE_yoeA_like"/>
    <property type="match status" value="1"/>
</dbReference>
<feature type="transmembrane region" description="Helical" evidence="13">
    <location>
        <begin position="384"/>
        <end position="406"/>
    </location>
</feature>
<dbReference type="NCBIfam" id="TIGR00797">
    <property type="entry name" value="matE"/>
    <property type="match status" value="1"/>
</dbReference>
<comment type="caution">
    <text evidence="14">The sequence shown here is derived from an EMBL/GenBank/DDBJ whole genome shotgun (WGS) entry which is preliminary data.</text>
</comment>
<name>A0A9D1TA44_9FIRM</name>
<feature type="transmembrane region" description="Helical" evidence="13">
    <location>
        <begin position="58"/>
        <end position="81"/>
    </location>
</feature>
<dbReference type="AlphaFoldDB" id="A0A9D1TA44"/>
<evidence type="ECO:0000313" key="14">
    <source>
        <dbReference type="EMBL" id="HIV24688.1"/>
    </source>
</evidence>
<dbReference type="GO" id="GO:0015297">
    <property type="term" value="F:antiporter activity"/>
    <property type="evidence" value="ECO:0007669"/>
    <property type="project" value="UniProtKB-KW"/>
</dbReference>
<gene>
    <name evidence="14" type="ORF">IAB71_02705</name>
</gene>
<dbReference type="EMBL" id="DVOO01000009">
    <property type="protein sequence ID" value="HIV24688.1"/>
    <property type="molecule type" value="Genomic_DNA"/>
</dbReference>
<feature type="transmembrane region" description="Helical" evidence="13">
    <location>
        <begin position="354"/>
        <end position="372"/>
    </location>
</feature>
<dbReference type="PIRSF" id="PIRSF006603">
    <property type="entry name" value="DinF"/>
    <property type="match status" value="1"/>
</dbReference>
<evidence type="ECO:0000256" key="7">
    <source>
        <dbReference type="ARBA" id="ARBA00022475"/>
    </source>
</evidence>
<reference evidence="14" key="2">
    <citation type="journal article" date="2021" name="PeerJ">
        <title>Extensive microbial diversity within the chicken gut microbiome revealed by metagenomics and culture.</title>
        <authorList>
            <person name="Gilroy R."/>
            <person name="Ravi A."/>
            <person name="Getino M."/>
            <person name="Pursley I."/>
            <person name="Horton D.L."/>
            <person name="Alikhan N.F."/>
            <person name="Baker D."/>
            <person name="Gharbi K."/>
            <person name="Hall N."/>
            <person name="Watson M."/>
            <person name="Adriaenssens E.M."/>
            <person name="Foster-Nyarko E."/>
            <person name="Jarju S."/>
            <person name="Secka A."/>
            <person name="Antonio M."/>
            <person name="Oren A."/>
            <person name="Chaudhuri R.R."/>
            <person name="La Ragione R."/>
            <person name="Hildebrand F."/>
            <person name="Pallen M.J."/>
        </authorList>
    </citation>
    <scope>NUCLEOTIDE SEQUENCE</scope>
    <source>
        <strain evidence="14">CHK188-20938</strain>
    </source>
</reference>
<proteinExistence type="inferred from homology"/>
<evidence type="ECO:0000256" key="11">
    <source>
        <dbReference type="ARBA" id="ARBA00023136"/>
    </source>
</evidence>
<dbReference type="InterPro" id="IPR048279">
    <property type="entry name" value="MdtK-like"/>
</dbReference>
<sequence>MDMLRGPIWNQIPRFAFPVAATAILEQLFNASDIAVVGNFTGAERTVSVAAVGANSSIISLVVNLFIGIALGANVAIAHAVGRNDREEVQKTVHTSIVVALLGGILVTLAGELAAAPVLRLLQVPEDVFPPALLYLRIYLIGMPVILLYNFEAAIFRSVGETRTPLLALAFSGGLNVVLNLFFVIVLHMTVNGVAIATVISNGVSSVILYQKLRHSPREIRVSAGKLKIDGASLKRIFRIGLPAGIQSAVFSVANIVIQSSINSLGTVVMAASSAAYNIEVITYDILNSFSQACTTFVGQNYGAGQIKRCRKTLLLCILEGLITLVAVIALLLFFGRTLLSIFNSDPEVVSVGYVRLLTIMTAHVFSLLYEVMSGYLRGFGISLVPAVLTIIGVCGIRILWIQFVFPHSRTFQTIMNVYPISLSATAVMIFAAVMYYIYKHRREGRQKTDE</sequence>
<feature type="transmembrane region" description="Helical" evidence="13">
    <location>
        <begin position="166"/>
        <end position="187"/>
    </location>
</feature>
<evidence type="ECO:0000256" key="12">
    <source>
        <dbReference type="ARBA" id="ARBA00031636"/>
    </source>
</evidence>
<evidence type="ECO:0000256" key="3">
    <source>
        <dbReference type="ARBA" id="ARBA00010199"/>
    </source>
</evidence>
<feature type="transmembrane region" description="Helical" evidence="13">
    <location>
        <begin position="134"/>
        <end position="154"/>
    </location>
</feature>
<dbReference type="PANTHER" id="PTHR43298">
    <property type="entry name" value="MULTIDRUG RESISTANCE PROTEIN NORM-RELATED"/>
    <property type="match status" value="1"/>
</dbReference>
<dbReference type="GO" id="GO:0042910">
    <property type="term" value="F:xenobiotic transmembrane transporter activity"/>
    <property type="evidence" value="ECO:0007669"/>
    <property type="project" value="InterPro"/>
</dbReference>
<keyword evidence="9 13" id="KW-1133">Transmembrane helix</keyword>
<accession>A0A9D1TA44</accession>
<dbReference type="PANTHER" id="PTHR43298:SF2">
    <property type="entry name" value="FMN_FAD EXPORTER YEEO-RELATED"/>
    <property type="match status" value="1"/>
</dbReference>
<keyword evidence="8 13" id="KW-0812">Transmembrane</keyword>
<keyword evidence="10" id="KW-0406">Ion transport</keyword>
<dbReference type="InterPro" id="IPR050222">
    <property type="entry name" value="MATE_MdtK"/>
</dbReference>
<evidence type="ECO:0000256" key="8">
    <source>
        <dbReference type="ARBA" id="ARBA00022692"/>
    </source>
</evidence>
<dbReference type="InterPro" id="IPR002528">
    <property type="entry name" value="MATE_fam"/>
</dbReference>
<keyword evidence="7" id="KW-1003">Cell membrane</keyword>
<reference evidence="14" key="1">
    <citation type="submission" date="2020-10" db="EMBL/GenBank/DDBJ databases">
        <authorList>
            <person name="Gilroy R."/>
        </authorList>
    </citation>
    <scope>NUCLEOTIDE SEQUENCE</scope>
    <source>
        <strain evidence="14">CHK188-20938</strain>
    </source>
</reference>
<feature type="transmembrane region" description="Helical" evidence="13">
    <location>
        <begin position="314"/>
        <end position="334"/>
    </location>
</feature>
<evidence type="ECO:0000256" key="4">
    <source>
        <dbReference type="ARBA" id="ARBA00020268"/>
    </source>
</evidence>
<feature type="transmembrane region" description="Helical" evidence="13">
    <location>
        <begin position="93"/>
        <end position="114"/>
    </location>
</feature>